<dbReference type="PANTHER" id="PTHR11717">
    <property type="entry name" value="LOW MOLECULAR WEIGHT PROTEIN TYROSINE PHOSPHATASE"/>
    <property type="match status" value="1"/>
</dbReference>
<keyword evidence="3" id="KW-0378">Hydrolase</keyword>
<proteinExistence type="inferred from homology"/>
<dbReference type="InterPro" id="IPR036196">
    <property type="entry name" value="Ptyr_pPase_sf"/>
</dbReference>
<evidence type="ECO:0000259" key="5">
    <source>
        <dbReference type="SMART" id="SM00226"/>
    </source>
</evidence>
<evidence type="ECO:0000256" key="2">
    <source>
        <dbReference type="ARBA" id="ARBA00013064"/>
    </source>
</evidence>
<comment type="similarity">
    <text evidence="1">Belongs to the low molecular weight phosphotyrosine protein phosphatase family.</text>
</comment>
<dbReference type="InterPro" id="IPR050438">
    <property type="entry name" value="LMW_PTPase"/>
</dbReference>
<dbReference type="InterPro" id="IPR017867">
    <property type="entry name" value="Tyr_phospatase_low_mol_wt"/>
</dbReference>
<organism evidence="6 7">
    <name type="scientific">Prosthecochloris ethylica</name>
    <dbReference type="NCBI Taxonomy" id="2743976"/>
    <lineage>
        <taxon>Bacteria</taxon>
        <taxon>Pseudomonadati</taxon>
        <taxon>Chlorobiota</taxon>
        <taxon>Chlorobiia</taxon>
        <taxon>Chlorobiales</taxon>
        <taxon>Chlorobiaceae</taxon>
        <taxon>Prosthecochloris</taxon>
    </lineage>
</organism>
<evidence type="ECO:0000313" key="6">
    <source>
        <dbReference type="EMBL" id="MBF0635587.1"/>
    </source>
</evidence>
<dbReference type="InterPro" id="IPR023485">
    <property type="entry name" value="Ptyr_pPase"/>
</dbReference>
<dbReference type="PANTHER" id="PTHR11717:SF7">
    <property type="entry name" value="LOW MOLECULAR WEIGHT PHOSPHOTYROSINE PROTEIN PHOSPHATASE"/>
    <property type="match status" value="1"/>
</dbReference>
<dbReference type="SMART" id="SM00226">
    <property type="entry name" value="LMWPc"/>
    <property type="match status" value="1"/>
</dbReference>
<gene>
    <name evidence="6" type="ORF">INT08_00130</name>
</gene>
<dbReference type="SUPFAM" id="SSF52788">
    <property type="entry name" value="Phosphotyrosine protein phosphatases I"/>
    <property type="match status" value="1"/>
</dbReference>
<dbReference type="CDD" id="cd16343">
    <property type="entry name" value="LMWPTP"/>
    <property type="match status" value="1"/>
</dbReference>
<dbReference type="EC" id="3.1.3.48" evidence="2"/>
<dbReference type="PRINTS" id="PR00719">
    <property type="entry name" value="LMWPTPASE"/>
</dbReference>
<keyword evidence="7" id="KW-1185">Reference proteome</keyword>
<dbReference type="Pfam" id="PF01451">
    <property type="entry name" value="LMWPc"/>
    <property type="match status" value="1"/>
</dbReference>
<dbReference type="EMBL" id="JADGII010000001">
    <property type="protein sequence ID" value="MBF0635587.1"/>
    <property type="molecule type" value="Genomic_DNA"/>
</dbReference>
<evidence type="ECO:0000256" key="4">
    <source>
        <dbReference type="ARBA" id="ARBA00022912"/>
    </source>
</evidence>
<reference evidence="6 7" key="1">
    <citation type="journal article" date="2020" name="Microorganisms">
        <title>Simultaneous Genome Sequencing of Prosthecochloris ethylica and Desulfuromonas acetoxidans within a Syntrophic Mixture Reveals Unique Pili and Protein Interactions.</title>
        <authorList>
            <person name="Kyndt J.A."/>
            <person name="Van Beeumen J.J."/>
            <person name="Meyer T.E."/>
        </authorList>
    </citation>
    <scope>NUCLEOTIDE SEQUENCE [LARGE SCALE GENOMIC DNA]</scope>
    <source>
        <strain evidence="6 7">N3</strain>
    </source>
</reference>
<dbReference type="Gene3D" id="3.40.50.2300">
    <property type="match status" value="1"/>
</dbReference>
<dbReference type="Proteomes" id="UP000619838">
    <property type="component" value="Unassembled WGS sequence"/>
</dbReference>
<evidence type="ECO:0000256" key="1">
    <source>
        <dbReference type="ARBA" id="ARBA00011063"/>
    </source>
</evidence>
<comment type="caution">
    <text evidence="6">The sequence shown here is derived from an EMBL/GenBank/DDBJ whole genome shotgun (WGS) entry which is preliminary data.</text>
</comment>
<evidence type="ECO:0000313" key="7">
    <source>
        <dbReference type="Proteomes" id="UP000619838"/>
    </source>
</evidence>
<protein>
    <recommendedName>
        <fullName evidence="2">protein-tyrosine-phosphatase</fullName>
        <ecNumber evidence="2">3.1.3.48</ecNumber>
    </recommendedName>
</protein>
<feature type="domain" description="Phosphotyrosine protein phosphatase I" evidence="5">
    <location>
        <begin position="23"/>
        <end position="172"/>
    </location>
</feature>
<sequence>MHSYRQRFHEASEAGRSIGRRACSVLFVCYENICRSPMAEGIFRDLIVRHGVQGVLDTASAGTVGYQAGSYPDSRARKVARRHGIDISARKAQGLDELDPGAFDWIFTMDSENYHDVRSRFPSDEDPPVYPVMYFVPGREWDDVADPYYGSEDDFLHVFRQLQTALGYIFQEISAGLVHDE</sequence>
<name>A0ABR9XNX6_9CHLB</name>
<evidence type="ECO:0000256" key="3">
    <source>
        <dbReference type="ARBA" id="ARBA00022801"/>
    </source>
</evidence>
<keyword evidence="4" id="KW-0904">Protein phosphatase</keyword>
<accession>A0ABR9XNX6</accession>